<dbReference type="AlphaFoldDB" id="A0A427YKZ4"/>
<feature type="compositionally biased region" description="Low complexity" evidence="1">
    <location>
        <begin position="68"/>
        <end position="78"/>
    </location>
</feature>
<feature type="compositionally biased region" description="Basic and acidic residues" evidence="1">
    <location>
        <begin position="591"/>
        <end position="612"/>
    </location>
</feature>
<dbReference type="InterPro" id="IPR006568">
    <property type="entry name" value="PSP_pro-rich"/>
</dbReference>
<dbReference type="Pfam" id="PF04046">
    <property type="entry name" value="PSP"/>
    <property type="match status" value="1"/>
</dbReference>
<keyword evidence="4" id="KW-1185">Reference proteome</keyword>
<feature type="compositionally biased region" description="Acidic residues" evidence="1">
    <location>
        <begin position="545"/>
        <end position="554"/>
    </location>
</feature>
<feature type="domain" description="PSP proline-rich" evidence="2">
    <location>
        <begin position="301"/>
        <end position="354"/>
    </location>
</feature>
<evidence type="ECO:0000259" key="2">
    <source>
        <dbReference type="SMART" id="SM00581"/>
    </source>
</evidence>
<evidence type="ECO:0000313" key="3">
    <source>
        <dbReference type="EMBL" id="RSH91775.1"/>
    </source>
</evidence>
<feature type="compositionally biased region" description="Acidic residues" evidence="1">
    <location>
        <begin position="406"/>
        <end position="428"/>
    </location>
</feature>
<comment type="caution">
    <text evidence="3">The sequence shown here is derived from an EMBL/GenBank/DDBJ whole genome shotgun (WGS) entry which is preliminary data.</text>
</comment>
<dbReference type="STRING" id="1890683.A0A427YKZ4"/>
<feature type="compositionally biased region" description="Basic residues" evidence="1">
    <location>
        <begin position="28"/>
        <end position="45"/>
    </location>
</feature>
<dbReference type="Proteomes" id="UP000279259">
    <property type="component" value="Unassembled WGS sequence"/>
</dbReference>
<feature type="compositionally biased region" description="Low complexity" evidence="1">
    <location>
        <begin position="438"/>
        <end position="452"/>
    </location>
</feature>
<feature type="compositionally biased region" description="Low complexity" evidence="1">
    <location>
        <begin position="10"/>
        <end position="22"/>
    </location>
</feature>
<dbReference type="PANTHER" id="PTHR12785:SF6">
    <property type="entry name" value="SPLICING FACTOR 3B SUBUNIT 2"/>
    <property type="match status" value="1"/>
</dbReference>
<feature type="region of interest" description="Disordered" evidence="1">
    <location>
        <begin position="406"/>
        <end position="612"/>
    </location>
</feature>
<dbReference type="InterPro" id="IPR052584">
    <property type="entry name" value="U2_snRNP_Complex_Component"/>
</dbReference>
<accession>A0A427YKZ4</accession>
<sequence>MSTATATLPNGNGHIANGHANGPAPKKSAAKSRGALRRMKAKAKAASKGPDSASEAGTESERESDVEASGSTASSVSTAATSMENLAIDRSDPNFAAFASVFAHFQEDQAGDGVLDAGPAKGEIYYSDEEDEDEESRAKAAKRAQESGLTRRERRKAAKLTVAELKQMVERPEVVEWFDCDARDPRLLVSIKSYRNTVPVPVHWNAKRDYLAGKRGIEKPPYLLPPWIAETGIGEQRDAVKAKEADQSLRQKTRERVQPKMGKIDIDYQKLHDAFFRYQQKPSMSKFGEAYYEGKELETDLRTKKPGELSDELIEALSIPPLAPPPWLIAMQRFGPPPSYPNLRIKGLNAPIPPGAQWGFHPGGWGKPPMDDFNRPLYGDVFGVMQGAEIAHQNEINRELWGEIEAMEEEESEEEESEEEEEEEEEEEGPARGERPPEGGTETPSGLTTPSGYNSVTSTVPGGLETPDFVDLRKKTTRGTETEETPSGPRDLYQVIPERETSSRGFMGSSTAYDMSQLGKSGPGGPGVLGAEDRGTKRKVGDVDVSIDTDEELSQEQLRERYDASRAQASRVHVPGADADRSGFEDVMAGEMKKRQRKDERKGKEKAEKFKF</sequence>
<proteinExistence type="predicted"/>
<feature type="region of interest" description="Disordered" evidence="1">
    <location>
        <begin position="1"/>
        <end position="78"/>
    </location>
</feature>
<dbReference type="PANTHER" id="PTHR12785">
    <property type="entry name" value="SPLICING FACTOR 3B"/>
    <property type="match status" value="1"/>
</dbReference>
<protein>
    <recommendedName>
        <fullName evidence="2">PSP proline-rich domain-containing protein</fullName>
    </recommendedName>
</protein>
<dbReference type="EMBL" id="RSCD01000007">
    <property type="protein sequence ID" value="RSH91775.1"/>
    <property type="molecule type" value="Genomic_DNA"/>
</dbReference>
<dbReference type="OrthoDB" id="10260794at2759"/>
<feature type="compositionally biased region" description="Basic and acidic residues" evidence="1">
    <location>
        <begin position="531"/>
        <end position="542"/>
    </location>
</feature>
<organism evidence="3 4">
    <name type="scientific">Saitozyma podzolica</name>
    <dbReference type="NCBI Taxonomy" id="1890683"/>
    <lineage>
        <taxon>Eukaryota</taxon>
        <taxon>Fungi</taxon>
        <taxon>Dikarya</taxon>
        <taxon>Basidiomycota</taxon>
        <taxon>Agaricomycotina</taxon>
        <taxon>Tremellomycetes</taxon>
        <taxon>Tremellales</taxon>
        <taxon>Trimorphomycetaceae</taxon>
        <taxon>Saitozyma</taxon>
    </lineage>
</organism>
<dbReference type="GO" id="GO:0005634">
    <property type="term" value="C:nucleus"/>
    <property type="evidence" value="ECO:0007669"/>
    <property type="project" value="InterPro"/>
</dbReference>
<dbReference type="SMART" id="SM00581">
    <property type="entry name" value="PSP"/>
    <property type="match status" value="1"/>
</dbReference>
<gene>
    <name evidence="3" type="ORF">EHS25_009145</name>
</gene>
<name>A0A427YKZ4_9TREE</name>
<dbReference type="Pfam" id="PF04037">
    <property type="entry name" value="DUF382"/>
    <property type="match status" value="1"/>
</dbReference>
<feature type="compositionally biased region" description="Basic and acidic residues" evidence="1">
    <location>
        <begin position="470"/>
        <end position="481"/>
    </location>
</feature>
<reference evidence="3 4" key="1">
    <citation type="submission" date="2018-11" db="EMBL/GenBank/DDBJ databases">
        <title>Genome sequence of Saitozyma podzolica DSM 27192.</title>
        <authorList>
            <person name="Aliyu H."/>
            <person name="Gorte O."/>
            <person name="Ochsenreither K."/>
        </authorList>
    </citation>
    <scope>NUCLEOTIDE SEQUENCE [LARGE SCALE GENOMIC DNA]</scope>
    <source>
        <strain evidence="3 4">DSM 27192</strain>
    </source>
</reference>
<dbReference type="InterPro" id="IPR007180">
    <property type="entry name" value="DUF382"/>
</dbReference>
<feature type="region of interest" description="Disordered" evidence="1">
    <location>
        <begin position="127"/>
        <end position="150"/>
    </location>
</feature>
<evidence type="ECO:0000313" key="4">
    <source>
        <dbReference type="Proteomes" id="UP000279259"/>
    </source>
</evidence>
<evidence type="ECO:0000256" key="1">
    <source>
        <dbReference type="SAM" id="MobiDB-lite"/>
    </source>
</evidence>